<dbReference type="EMBL" id="FRAJ01000006">
    <property type="protein sequence ID" value="SHJ96933.1"/>
    <property type="molecule type" value="Genomic_DNA"/>
</dbReference>
<feature type="binding site" evidence="8">
    <location>
        <position position="188"/>
    </location>
    <ligand>
        <name>Zn(2+)</name>
        <dbReference type="ChEBI" id="CHEBI:29105"/>
        <label>2</label>
    </ligand>
</feature>
<dbReference type="PIRSF" id="PIRSF001123">
    <property type="entry name" value="PepA_GA"/>
    <property type="match status" value="1"/>
</dbReference>
<gene>
    <name evidence="9" type="ORF">SAMN02745883_00946</name>
</gene>
<feature type="active site" description="Proton acceptor" evidence="7">
    <location>
        <position position="222"/>
    </location>
</feature>
<dbReference type="Pfam" id="PF05343">
    <property type="entry name" value="Peptidase_M42"/>
    <property type="match status" value="1"/>
</dbReference>
<evidence type="ECO:0000256" key="6">
    <source>
        <dbReference type="PIRNR" id="PIRNR001123"/>
    </source>
</evidence>
<evidence type="ECO:0000256" key="4">
    <source>
        <dbReference type="ARBA" id="ARBA00022723"/>
    </source>
</evidence>
<feature type="binding site" evidence="8">
    <location>
        <position position="322"/>
    </location>
    <ligand>
        <name>Zn(2+)</name>
        <dbReference type="ChEBI" id="CHEBI:29105"/>
        <label>2</label>
    </ligand>
</feature>
<dbReference type="PANTHER" id="PTHR32481">
    <property type="entry name" value="AMINOPEPTIDASE"/>
    <property type="match status" value="1"/>
</dbReference>
<dbReference type="PANTHER" id="PTHR32481:SF7">
    <property type="entry name" value="AMINOPEPTIDASE YHFE-RELATED"/>
    <property type="match status" value="1"/>
</dbReference>
<evidence type="ECO:0000256" key="3">
    <source>
        <dbReference type="ARBA" id="ARBA00022670"/>
    </source>
</evidence>
<feature type="binding site" evidence="8">
    <location>
        <position position="223"/>
    </location>
    <ligand>
        <name>Zn(2+)</name>
        <dbReference type="ChEBI" id="CHEBI:29105"/>
        <label>2</label>
    </ligand>
</feature>
<dbReference type="InterPro" id="IPR023367">
    <property type="entry name" value="Peptidase_M42_dom2"/>
</dbReference>
<dbReference type="SUPFAM" id="SSF101821">
    <property type="entry name" value="Aminopeptidase/glucanase lid domain"/>
    <property type="match status" value="1"/>
</dbReference>
<comment type="cofactor">
    <cofactor evidence="8">
        <name>a divalent metal cation</name>
        <dbReference type="ChEBI" id="CHEBI:60240"/>
    </cofactor>
    <text evidence="8">Binds 2 divalent metal cations per subunit.</text>
</comment>
<dbReference type="GO" id="GO:0006508">
    <property type="term" value="P:proteolysis"/>
    <property type="evidence" value="ECO:0007669"/>
    <property type="project" value="UniProtKB-KW"/>
</dbReference>
<keyword evidence="2 9" id="KW-0031">Aminopeptidase</keyword>
<keyword evidence="5" id="KW-0378">Hydrolase</keyword>
<evidence type="ECO:0000256" key="1">
    <source>
        <dbReference type="ARBA" id="ARBA00006272"/>
    </source>
</evidence>
<keyword evidence="3" id="KW-0645">Protease</keyword>
<dbReference type="Gene3D" id="2.40.30.40">
    <property type="entry name" value="Peptidase M42, domain 2"/>
    <property type="match status" value="1"/>
</dbReference>
<dbReference type="InterPro" id="IPR008007">
    <property type="entry name" value="Peptidase_M42"/>
</dbReference>
<evidence type="ECO:0000256" key="7">
    <source>
        <dbReference type="PIRSR" id="PIRSR001123-1"/>
    </source>
</evidence>
<evidence type="ECO:0000313" key="10">
    <source>
        <dbReference type="Proteomes" id="UP000184082"/>
    </source>
</evidence>
<feature type="binding site" evidence="8">
    <location>
        <position position="71"/>
    </location>
    <ligand>
        <name>Zn(2+)</name>
        <dbReference type="ChEBI" id="CHEBI:29105"/>
        <label>1</label>
    </ligand>
</feature>
<dbReference type="GO" id="GO:0046872">
    <property type="term" value="F:metal ion binding"/>
    <property type="evidence" value="ECO:0007669"/>
    <property type="project" value="UniProtKB-UniRule"/>
</dbReference>
<sequence>MKYDINKKYIIKILKELLTIPSPSGFCHEIMKKIKNEVNDLGYEFYMTNKGCGVITIPGKNDNYIIGLSAHVDTLGAMVRSIKDSGMIRFTPIGGYMMNTVECEYCKIHTRSGKIYDGTILTTKPSVHVYSDAKDQKREELNMEIRIDEIVNSKEDVEKLGISVGDFISFDSRTVIKENGFIKSRHLDDKAGVAVLFGFMEILKRNKITPNNTIKIFISTYEEIGHGSSYIPKEIDELIAIDMGAIGDDLNCTEFDVSICAKDSSGPYDYNMVSRLINLAKKHNLQFSVDIYPNYGSDVSAALKAGNNIRGALIGPGVHASHSIERTHIDALINTTKLISAYILETEN</sequence>
<keyword evidence="4 8" id="KW-0479">Metal-binding</keyword>
<proteinExistence type="inferred from homology"/>
<dbReference type="GO" id="GO:0004177">
    <property type="term" value="F:aminopeptidase activity"/>
    <property type="evidence" value="ECO:0007669"/>
    <property type="project" value="UniProtKB-UniRule"/>
</dbReference>
<dbReference type="Gene3D" id="3.40.630.10">
    <property type="entry name" value="Zn peptidases"/>
    <property type="match status" value="1"/>
</dbReference>
<dbReference type="STRING" id="1121266.SAMN02745883_00946"/>
<keyword evidence="10" id="KW-1185">Reference proteome</keyword>
<evidence type="ECO:0000313" key="9">
    <source>
        <dbReference type="EMBL" id="SHJ96933.1"/>
    </source>
</evidence>
<dbReference type="RefSeq" id="WP_072966213.1">
    <property type="nucleotide sequence ID" value="NZ_FRAJ01000006.1"/>
</dbReference>
<dbReference type="InterPro" id="IPR051464">
    <property type="entry name" value="Peptidase_M42_aminopept"/>
</dbReference>
<protein>
    <submittedName>
        <fullName evidence="9">Putative aminopeptidase FrvX</fullName>
    </submittedName>
</protein>
<comment type="similarity">
    <text evidence="1 6">Belongs to the peptidase M42 family.</text>
</comment>
<dbReference type="SUPFAM" id="SSF53187">
    <property type="entry name" value="Zn-dependent exopeptidases"/>
    <property type="match status" value="1"/>
</dbReference>
<dbReference type="CDD" id="cd05657">
    <property type="entry name" value="M42_glucanase_like"/>
    <property type="match status" value="1"/>
</dbReference>
<name>A0A1M6NML5_9FIRM</name>
<dbReference type="AlphaFoldDB" id="A0A1M6NML5"/>
<evidence type="ECO:0000256" key="5">
    <source>
        <dbReference type="ARBA" id="ARBA00022801"/>
    </source>
</evidence>
<organism evidence="9 10">
    <name type="scientific">Caminicella sporogenes DSM 14501</name>
    <dbReference type="NCBI Taxonomy" id="1121266"/>
    <lineage>
        <taxon>Bacteria</taxon>
        <taxon>Bacillati</taxon>
        <taxon>Bacillota</taxon>
        <taxon>Clostridia</taxon>
        <taxon>Peptostreptococcales</taxon>
        <taxon>Caminicellaceae</taxon>
        <taxon>Caminicella</taxon>
    </lineage>
</organism>
<reference evidence="9 10" key="1">
    <citation type="submission" date="2016-11" db="EMBL/GenBank/DDBJ databases">
        <authorList>
            <person name="Jaros S."/>
            <person name="Januszkiewicz K."/>
            <person name="Wedrychowicz H."/>
        </authorList>
    </citation>
    <scope>NUCLEOTIDE SEQUENCE [LARGE SCALE GENOMIC DNA]</scope>
    <source>
        <strain evidence="9 10">DSM 14501</strain>
    </source>
</reference>
<accession>A0A1M6NML5</accession>
<evidence type="ECO:0000256" key="8">
    <source>
        <dbReference type="PIRSR" id="PIRSR001123-2"/>
    </source>
</evidence>
<dbReference type="Proteomes" id="UP000184082">
    <property type="component" value="Unassembled WGS sequence"/>
</dbReference>
<feature type="binding site" evidence="8">
    <location>
        <position position="242"/>
    </location>
    <ligand>
        <name>Zn(2+)</name>
        <dbReference type="ChEBI" id="CHEBI:29105"/>
        <label>1</label>
    </ligand>
</feature>
<evidence type="ECO:0000256" key="2">
    <source>
        <dbReference type="ARBA" id="ARBA00022438"/>
    </source>
</evidence>
<feature type="binding site" evidence="8">
    <location>
        <position position="188"/>
    </location>
    <ligand>
        <name>Zn(2+)</name>
        <dbReference type="ChEBI" id="CHEBI:29105"/>
        <label>1</label>
    </ligand>
</feature>